<organism evidence="2 3">
    <name type="scientific">Lentibacillus salicampi</name>
    <dbReference type="NCBI Taxonomy" id="175306"/>
    <lineage>
        <taxon>Bacteria</taxon>
        <taxon>Bacillati</taxon>
        <taxon>Bacillota</taxon>
        <taxon>Bacilli</taxon>
        <taxon>Bacillales</taxon>
        <taxon>Bacillaceae</taxon>
        <taxon>Lentibacillus</taxon>
    </lineage>
</organism>
<accession>A0A4Y9AEL4</accession>
<dbReference type="EMBL" id="SRHY01000015">
    <property type="protein sequence ID" value="TFJ92821.1"/>
    <property type="molecule type" value="Genomic_DNA"/>
</dbReference>
<evidence type="ECO:0000313" key="2">
    <source>
        <dbReference type="EMBL" id="TFJ92821.1"/>
    </source>
</evidence>
<protein>
    <recommendedName>
        <fullName evidence="4">VCBS repeat-containing protein</fullName>
    </recommendedName>
</protein>
<dbReference type="OrthoDB" id="1653343at2"/>
<dbReference type="AlphaFoldDB" id="A0A4Y9AEL4"/>
<sequence>MRYLLLISLFTFSLPLNTAAEENNVPSPQHLSTYNKDVTDDSTEETIKMKGKFLAPDSDYYAELWASVSNHEEKKWKIPYEGGYDPKMQFFDLNHDGVNDLFFQSAAGGSGNSHHYHLHTLKNNQLEEIPLPKQEFIKTDFKNDFKVAIQIDHEQEPTIVDVKDRSSEYVQLGIYDENGQLLDNTSPMIAPIAFFQPVEISEGKGYGLKSHQQISGAYQADKLGTVETLWYYEKGQWIILKTEWVPS</sequence>
<comment type="caution">
    <text evidence="2">The sequence shown here is derived from an EMBL/GenBank/DDBJ whole genome shotgun (WGS) entry which is preliminary data.</text>
</comment>
<evidence type="ECO:0000256" key="1">
    <source>
        <dbReference type="SAM" id="SignalP"/>
    </source>
</evidence>
<reference evidence="2 3" key="1">
    <citation type="submission" date="2019-03" db="EMBL/GenBank/DDBJ databases">
        <title>Genome sequence of Lentibacillus salicampi ATCC BAA-719.</title>
        <authorList>
            <person name="Maclea K.S."/>
            <person name="Simoes Junior M."/>
        </authorList>
    </citation>
    <scope>NUCLEOTIDE SEQUENCE [LARGE SCALE GENOMIC DNA]</scope>
    <source>
        <strain evidence="2 3">ATCC BAA-719</strain>
    </source>
</reference>
<feature type="chain" id="PRO_5021306012" description="VCBS repeat-containing protein" evidence="1">
    <location>
        <begin position="21"/>
        <end position="247"/>
    </location>
</feature>
<feature type="signal peptide" evidence="1">
    <location>
        <begin position="1"/>
        <end position="20"/>
    </location>
</feature>
<dbReference type="Proteomes" id="UP000298484">
    <property type="component" value="Unassembled WGS sequence"/>
</dbReference>
<evidence type="ECO:0008006" key="4">
    <source>
        <dbReference type="Google" id="ProtNLM"/>
    </source>
</evidence>
<keyword evidence="3" id="KW-1185">Reference proteome</keyword>
<evidence type="ECO:0000313" key="3">
    <source>
        <dbReference type="Proteomes" id="UP000298484"/>
    </source>
</evidence>
<keyword evidence="1" id="KW-0732">Signal</keyword>
<gene>
    <name evidence="2" type="ORF">E4U82_10495</name>
</gene>
<proteinExistence type="predicted"/>
<name>A0A4Y9AEL4_9BACI</name>
<dbReference type="RefSeq" id="WP_135110149.1">
    <property type="nucleotide sequence ID" value="NZ_SRHY01000015.1"/>
</dbReference>